<proteinExistence type="predicted"/>
<dbReference type="KEGG" id="agm:DCE93_00670"/>
<comment type="pathway">
    <text evidence="2">Carotenoid biosynthesis.</text>
</comment>
<evidence type="ECO:0000256" key="2">
    <source>
        <dbReference type="ARBA" id="ARBA00004829"/>
    </source>
</evidence>
<feature type="transmembrane region" description="Helical" evidence="8">
    <location>
        <begin position="6"/>
        <end position="25"/>
    </location>
</feature>
<keyword evidence="6 8" id="KW-0472">Membrane</keyword>
<reference evidence="9 10" key="1">
    <citation type="submission" date="2018-04" db="EMBL/GenBank/DDBJ databases">
        <authorList>
            <person name="Li J."/>
        </authorList>
    </citation>
    <scope>NUCLEOTIDE SEQUENCE [LARGE SCALE GENOMIC DNA]</scope>
    <source>
        <strain evidence="10">30A</strain>
    </source>
</reference>
<evidence type="ECO:0000313" key="9">
    <source>
        <dbReference type="EMBL" id="AWB94368.1"/>
    </source>
</evidence>
<evidence type="ECO:0000256" key="5">
    <source>
        <dbReference type="ARBA" id="ARBA00022989"/>
    </source>
</evidence>
<keyword evidence="7" id="KW-0413">Isomerase</keyword>
<evidence type="ECO:0000256" key="8">
    <source>
        <dbReference type="SAM" id="Phobius"/>
    </source>
</evidence>
<keyword evidence="10" id="KW-1185">Reference proteome</keyword>
<dbReference type="GO" id="GO:0016117">
    <property type="term" value="P:carotenoid biosynthetic process"/>
    <property type="evidence" value="ECO:0007669"/>
    <property type="project" value="UniProtKB-KW"/>
</dbReference>
<evidence type="ECO:0000256" key="3">
    <source>
        <dbReference type="ARBA" id="ARBA00022692"/>
    </source>
</evidence>
<keyword evidence="4" id="KW-0125">Carotenoid biosynthesis</keyword>
<protein>
    <submittedName>
        <fullName evidence="9">Lycopene cyclase domain-containing protein</fullName>
    </submittedName>
</protein>
<organism evidence="9 10">
    <name type="scientific">Agromyces badenianii</name>
    <dbReference type="NCBI Taxonomy" id="2080742"/>
    <lineage>
        <taxon>Bacteria</taxon>
        <taxon>Bacillati</taxon>
        <taxon>Actinomycetota</taxon>
        <taxon>Actinomycetes</taxon>
        <taxon>Micrococcales</taxon>
        <taxon>Microbacteriaceae</taxon>
        <taxon>Agromyces</taxon>
    </lineage>
</organism>
<keyword evidence="3 8" id="KW-0812">Transmembrane</keyword>
<evidence type="ECO:0000313" key="10">
    <source>
        <dbReference type="Proteomes" id="UP000244729"/>
    </source>
</evidence>
<dbReference type="NCBIfam" id="TIGR03462">
    <property type="entry name" value="CarR_dom_SF"/>
    <property type="match status" value="1"/>
</dbReference>
<dbReference type="GO" id="GO:0045436">
    <property type="term" value="F:lycopene beta cyclase activity"/>
    <property type="evidence" value="ECO:0007669"/>
    <property type="project" value="UniProtKB-ARBA"/>
</dbReference>
<gene>
    <name evidence="9" type="ORF">DCE93_00670</name>
</gene>
<feature type="transmembrane region" description="Helical" evidence="8">
    <location>
        <begin position="82"/>
        <end position="104"/>
    </location>
</feature>
<comment type="subcellular location">
    <subcellularLocation>
        <location evidence="1">Membrane</location>
        <topology evidence="1">Multi-pass membrane protein</topology>
    </subcellularLocation>
</comment>
<feature type="transmembrane region" description="Helical" evidence="8">
    <location>
        <begin position="37"/>
        <end position="62"/>
    </location>
</feature>
<evidence type="ECO:0000256" key="4">
    <source>
        <dbReference type="ARBA" id="ARBA00022746"/>
    </source>
</evidence>
<evidence type="ECO:0000256" key="1">
    <source>
        <dbReference type="ARBA" id="ARBA00004141"/>
    </source>
</evidence>
<dbReference type="EMBL" id="CP028913">
    <property type="protein sequence ID" value="AWB94368.1"/>
    <property type="molecule type" value="Genomic_DNA"/>
</dbReference>
<dbReference type="RefSeq" id="WP_108594195.1">
    <property type="nucleotide sequence ID" value="NZ_CP028913.1"/>
</dbReference>
<dbReference type="Proteomes" id="UP000244729">
    <property type="component" value="Chromosome"/>
</dbReference>
<accession>A0A2S0WSV3</accession>
<name>A0A2S0WSV3_9MICO</name>
<sequence length="110" mass="12237">MTFVYLGVLLGGIACMVLLDVRFRLVFAAARRRWRAAVVLVIGLVFFLVWDLAGIGLGIFHRAENTVSTGILLAPELPLEELVFLAFLCYLTLVLYTGVLRLIAAKEARR</sequence>
<dbReference type="GO" id="GO:0016872">
    <property type="term" value="F:intramolecular lyase activity"/>
    <property type="evidence" value="ECO:0007669"/>
    <property type="project" value="InterPro"/>
</dbReference>
<evidence type="ECO:0000256" key="6">
    <source>
        <dbReference type="ARBA" id="ARBA00023136"/>
    </source>
</evidence>
<keyword evidence="5 8" id="KW-1133">Transmembrane helix</keyword>
<evidence type="ECO:0000256" key="7">
    <source>
        <dbReference type="ARBA" id="ARBA00023235"/>
    </source>
</evidence>
<dbReference type="AlphaFoldDB" id="A0A2S0WSV3"/>
<dbReference type="InterPro" id="IPR017825">
    <property type="entry name" value="Lycopene_cyclase_dom"/>
</dbReference>
<dbReference type="GO" id="GO:0016020">
    <property type="term" value="C:membrane"/>
    <property type="evidence" value="ECO:0007669"/>
    <property type="project" value="UniProtKB-SubCell"/>
</dbReference>